<feature type="domain" description="Cytidyltransferase-like" evidence="3">
    <location>
        <begin position="2"/>
        <end position="88"/>
    </location>
</feature>
<dbReference type="InterPro" id="IPR004821">
    <property type="entry name" value="Cyt_trans-like"/>
</dbReference>
<reference evidence="4" key="1">
    <citation type="submission" date="2018-05" db="EMBL/GenBank/DDBJ databases">
        <authorList>
            <person name="Lanie J.A."/>
            <person name="Ng W.-L."/>
            <person name="Kazmierczak K.M."/>
            <person name="Andrzejewski T.M."/>
            <person name="Davidsen T.M."/>
            <person name="Wayne K.J."/>
            <person name="Tettelin H."/>
            <person name="Glass J.I."/>
            <person name="Rusch D."/>
            <person name="Podicherti R."/>
            <person name="Tsui H.-C.T."/>
            <person name="Winkler M.E."/>
        </authorList>
    </citation>
    <scope>NUCLEOTIDE SEQUENCE</scope>
</reference>
<gene>
    <name evidence="4" type="ORF">METZ01_LOCUS88126</name>
</gene>
<name>A0A381V4J1_9ZZZZ</name>
<dbReference type="EMBL" id="UINC01007828">
    <property type="protein sequence ID" value="SVA35272.1"/>
    <property type="molecule type" value="Genomic_DNA"/>
</dbReference>
<evidence type="ECO:0000259" key="3">
    <source>
        <dbReference type="Pfam" id="PF01467"/>
    </source>
</evidence>
<accession>A0A381V4J1</accession>
<dbReference type="PANTHER" id="PTHR43793:SF1">
    <property type="entry name" value="FAD SYNTHASE"/>
    <property type="match status" value="1"/>
</dbReference>
<dbReference type="AlphaFoldDB" id="A0A381V4J1"/>
<keyword evidence="1" id="KW-0808">Transferase</keyword>
<dbReference type="GO" id="GO:0016779">
    <property type="term" value="F:nucleotidyltransferase activity"/>
    <property type="evidence" value="ECO:0007669"/>
    <property type="project" value="UniProtKB-KW"/>
</dbReference>
<dbReference type="NCBIfam" id="TIGR00125">
    <property type="entry name" value="cyt_tran_rel"/>
    <property type="match status" value="1"/>
</dbReference>
<dbReference type="PANTHER" id="PTHR43793">
    <property type="entry name" value="FAD SYNTHASE"/>
    <property type="match status" value="1"/>
</dbReference>
<dbReference type="InterPro" id="IPR050385">
    <property type="entry name" value="Archaeal_FAD_synthase"/>
</dbReference>
<evidence type="ECO:0000256" key="2">
    <source>
        <dbReference type="ARBA" id="ARBA00022695"/>
    </source>
</evidence>
<dbReference type="SUPFAM" id="SSF52374">
    <property type="entry name" value="Nucleotidylyl transferase"/>
    <property type="match status" value="1"/>
</dbReference>
<dbReference type="Pfam" id="PF01467">
    <property type="entry name" value="CTP_transf_like"/>
    <property type="match status" value="1"/>
</dbReference>
<organism evidence="4">
    <name type="scientific">marine metagenome</name>
    <dbReference type="NCBI Taxonomy" id="408172"/>
    <lineage>
        <taxon>unclassified sequences</taxon>
        <taxon>metagenomes</taxon>
        <taxon>ecological metagenomes</taxon>
    </lineage>
</organism>
<dbReference type="Gene3D" id="3.40.50.620">
    <property type="entry name" value="HUPs"/>
    <property type="match status" value="1"/>
</dbReference>
<evidence type="ECO:0000256" key="1">
    <source>
        <dbReference type="ARBA" id="ARBA00022679"/>
    </source>
</evidence>
<protein>
    <recommendedName>
        <fullName evidence="3">Cytidyltransferase-like domain-containing protein</fullName>
    </recommendedName>
</protein>
<evidence type="ECO:0000313" key="4">
    <source>
        <dbReference type="EMBL" id="SVA35272.1"/>
    </source>
</evidence>
<sequence>MLHAGHVVMLKEARENCEHLIVGLQTDPSIDRQEKNQPVQSVYERFTQLSAIKYVDEVIPYDTERSLIDLLESTPINVRFIGEDYIDKSFTGDDLPIKVYYTNRKHSFSSSGLRQRVSQS</sequence>
<dbReference type="InterPro" id="IPR014729">
    <property type="entry name" value="Rossmann-like_a/b/a_fold"/>
</dbReference>
<proteinExistence type="predicted"/>
<keyword evidence="2" id="KW-0548">Nucleotidyltransferase</keyword>